<comment type="subcellular location">
    <subcellularLocation>
        <location evidence="1 12">Mitochondrion inner membrane</location>
        <topology evidence="1 12">Single-pass membrane protein</topology>
    </subcellularLocation>
</comment>
<feature type="transmembrane region" description="Helical" evidence="12">
    <location>
        <begin position="38"/>
        <end position="58"/>
    </location>
</feature>
<keyword evidence="7 12" id="KW-1133">Transmembrane helix</keyword>
<evidence type="ECO:0000256" key="5">
    <source>
        <dbReference type="ARBA" id="ARBA00022792"/>
    </source>
</evidence>
<reference evidence="14" key="1">
    <citation type="journal article" date="2021" name="Open Biol.">
        <title>Shared evolutionary footprints suggest mitochondrial oxidative damage underlies multiple complex I losses in fungi.</title>
        <authorList>
            <person name="Schikora-Tamarit M.A."/>
            <person name="Marcet-Houben M."/>
            <person name="Nosek J."/>
            <person name="Gabaldon T."/>
        </authorList>
    </citation>
    <scope>NUCLEOTIDE SEQUENCE</scope>
    <source>
        <strain evidence="14">NCAIM Y.01608</strain>
    </source>
</reference>
<gene>
    <name evidence="14" type="ORF">OGATHE_001891</name>
</gene>
<evidence type="ECO:0000256" key="1">
    <source>
        <dbReference type="ARBA" id="ARBA00004434"/>
    </source>
</evidence>
<dbReference type="PANTHER" id="PTHR15415:SF7">
    <property type="entry name" value="MICOS COMPLEX SUBUNIT MIC60"/>
    <property type="match status" value="1"/>
</dbReference>
<feature type="coiled-coil region" evidence="13">
    <location>
        <begin position="226"/>
        <end position="272"/>
    </location>
</feature>
<keyword evidence="5 12" id="KW-0999">Mitochondrion inner membrane</keyword>
<comment type="caution">
    <text evidence="14">The sequence shown here is derived from an EMBL/GenBank/DDBJ whole genome shotgun (WGS) entry which is preliminary data.</text>
</comment>
<evidence type="ECO:0000256" key="9">
    <source>
        <dbReference type="ARBA" id="ARBA00023128"/>
    </source>
</evidence>
<evidence type="ECO:0000256" key="12">
    <source>
        <dbReference type="RuleBase" id="RU363000"/>
    </source>
</evidence>
<evidence type="ECO:0000256" key="10">
    <source>
        <dbReference type="ARBA" id="ARBA00023136"/>
    </source>
</evidence>
<dbReference type="Proteomes" id="UP000788993">
    <property type="component" value="Unassembled WGS sequence"/>
</dbReference>
<keyword evidence="6" id="KW-0809">Transit peptide</keyword>
<keyword evidence="15" id="KW-1185">Reference proteome</keyword>
<organism evidence="14 15">
    <name type="scientific">Ogataea polymorpha</name>
    <dbReference type="NCBI Taxonomy" id="460523"/>
    <lineage>
        <taxon>Eukaryota</taxon>
        <taxon>Fungi</taxon>
        <taxon>Dikarya</taxon>
        <taxon>Ascomycota</taxon>
        <taxon>Saccharomycotina</taxon>
        <taxon>Pichiomycetes</taxon>
        <taxon>Pichiales</taxon>
        <taxon>Pichiaceae</taxon>
        <taxon>Ogataea</taxon>
    </lineage>
</organism>
<evidence type="ECO:0000313" key="15">
    <source>
        <dbReference type="Proteomes" id="UP000788993"/>
    </source>
</evidence>
<evidence type="ECO:0000256" key="8">
    <source>
        <dbReference type="ARBA" id="ARBA00023054"/>
    </source>
</evidence>
<dbReference type="EMBL" id="JAEUBD010000526">
    <property type="protein sequence ID" value="KAH3673911.1"/>
    <property type="molecule type" value="Genomic_DNA"/>
</dbReference>
<accession>A0A9P8TD45</accession>
<evidence type="ECO:0000256" key="11">
    <source>
        <dbReference type="ARBA" id="ARBA00025571"/>
    </source>
</evidence>
<dbReference type="PANTHER" id="PTHR15415">
    <property type="entry name" value="MITOFILIN"/>
    <property type="match status" value="1"/>
</dbReference>
<dbReference type="GO" id="GO:0042407">
    <property type="term" value="P:cristae formation"/>
    <property type="evidence" value="ECO:0007669"/>
    <property type="project" value="TreeGrafter"/>
</dbReference>
<evidence type="ECO:0000256" key="6">
    <source>
        <dbReference type="ARBA" id="ARBA00022946"/>
    </source>
</evidence>
<evidence type="ECO:0000256" key="7">
    <source>
        <dbReference type="ARBA" id="ARBA00022989"/>
    </source>
</evidence>
<evidence type="ECO:0000313" key="14">
    <source>
        <dbReference type="EMBL" id="KAH3673911.1"/>
    </source>
</evidence>
<dbReference type="InterPro" id="IPR019133">
    <property type="entry name" value="MIC60"/>
</dbReference>
<keyword evidence="4 12" id="KW-0812">Transmembrane</keyword>
<protein>
    <recommendedName>
        <fullName evidence="3 12">MICOS complex subunit MIC60</fullName>
    </recommendedName>
    <alternativeName>
        <fullName evidence="12">Mitofilin</fullName>
    </alternativeName>
</protein>
<comment type="similarity">
    <text evidence="2 12">Belongs to the MICOS complex subunit Mic60 family.</text>
</comment>
<proteinExistence type="inferred from homology"/>
<dbReference type="Pfam" id="PF09731">
    <property type="entry name" value="Mitofilin"/>
    <property type="match status" value="1"/>
</dbReference>
<comment type="function">
    <text evidence="11">Component of the MICOS complex, a large protein complex of the mitochondrial inner membrane that plays crucial roles in the maintenance of crista junctions, inner membrane architecture, and formation of contact sites to the outer membrane. Plays a role in keeping cristae membranes connected to the inner boundary membrane. Also promotes protein import via the mitochondrial intermembrane space assembly (MIA) pathway.</text>
</comment>
<sequence>MFRAAKFHPAARQAMYGARLQSTIPIKSPKKPRPFRRFLFRLSMLTATFYLGGGFIAAKNDTVQDLFEDYVPFGDSVVSTIDYYLYHKEELLNPFSKVNDSFAEVKEKLGLEKTITIPKQGVQSDKVELKESPGAGSTEVAVGRSLPLLHLESGDEVIDSTVNALNELIAALNLKVTSFENHQVVESLQKSLLLLAEKYRAISLSKSQEEASLDDKLKAQLSEKEVELTEEFVQKLEEAKKQIEERHLQQLRVEVEAARQKIELEAANLIEQTKLAAIDEFNKVIGQKIDSERNAKLKGLDALAARVAEIENYELELGKSAGAYLSYKEIKKSISSLQKLLSTNESSPKRGEELVAELTKLKQLVAPLDNQLITQAVAALPSNDTLLRSGGVLTQSQLISRWELLLPELRSVSLLPPNAGLIGHISSLVFSKLLFAKSGKPVKTEDELIGNDIESVIARVNTYLVKNELDNAVEEVSNMKGWARRLADDWLVESRRKLELQFLIDLVDTEVNVSL</sequence>
<evidence type="ECO:0000256" key="2">
    <source>
        <dbReference type="ARBA" id="ARBA00010877"/>
    </source>
</evidence>
<keyword evidence="9 12" id="KW-0496">Mitochondrion</keyword>
<dbReference type="AlphaFoldDB" id="A0A9P8TD45"/>
<evidence type="ECO:0000256" key="3">
    <source>
        <dbReference type="ARBA" id="ARBA00018116"/>
    </source>
</evidence>
<keyword evidence="10 12" id="KW-0472">Membrane</keyword>
<dbReference type="GO" id="GO:0061617">
    <property type="term" value="C:MICOS complex"/>
    <property type="evidence" value="ECO:0007669"/>
    <property type="project" value="TreeGrafter"/>
</dbReference>
<keyword evidence="8 13" id="KW-0175">Coiled coil</keyword>
<evidence type="ECO:0000256" key="13">
    <source>
        <dbReference type="SAM" id="Coils"/>
    </source>
</evidence>
<comment type="subunit">
    <text evidence="12">Component of the mitochondrial contact site and cristae organizing system (MICOS) complex.</text>
</comment>
<reference evidence="14" key="2">
    <citation type="submission" date="2021-01" db="EMBL/GenBank/DDBJ databases">
        <authorList>
            <person name="Schikora-Tamarit M.A."/>
        </authorList>
    </citation>
    <scope>NUCLEOTIDE SEQUENCE</scope>
    <source>
        <strain evidence="14">NCAIM Y.01608</strain>
    </source>
</reference>
<name>A0A9P8TD45_9ASCO</name>
<evidence type="ECO:0000256" key="4">
    <source>
        <dbReference type="ARBA" id="ARBA00022692"/>
    </source>
</evidence>